<name>A0A7J9MNJ6_GOSSC</name>
<dbReference type="PANTHER" id="PTHR31901:SF57">
    <property type="entry name" value="INDOLE-3-ACETIC ACID-AMIDO SYNTHETASE GH3.17-LIKE ISOFORM X3"/>
    <property type="match status" value="1"/>
</dbReference>
<dbReference type="Pfam" id="PF03321">
    <property type="entry name" value="GH3"/>
    <property type="match status" value="1"/>
</dbReference>
<dbReference type="OrthoDB" id="1915431at2759"/>
<evidence type="ECO:0000313" key="2">
    <source>
        <dbReference type="Proteomes" id="UP000593576"/>
    </source>
</evidence>
<dbReference type="InterPro" id="IPR004993">
    <property type="entry name" value="GH3"/>
</dbReference>
<dbReference type="GO" id="GO:0005737">
    <property type="term" value="C:cytoplasm"/>
    <property type="evidence" value="ECO:0007669"/>
    <property type="project" value="TreeGrafter"/>
</dbReference>
<dbReference type="GO" id="GO:0016881">
    <property type="term" value="F:acid-amino acid ligase activity"/>
    <property type="evidence" value="ECO:0007669"/>
    <property type="project" value="TreeGrafter"/>
</dbReference>
<reference evidence="1 2" key="1">
    <citation type="journal article" date="2019" name="Genome Biol. Evol.">
        <title>Insights into the evolution of the New World diploid cottons (Gossypium, subgenus Houzingenia) based on genome sequencing.</title>
        <authorList>
            <person name="Grover C.E."/>
            <person name="Arick M.A. 2nd"/>
            <person name="Thrash A."/>
            <person name="Conover J.L."/>
            <person name="Sanders W.S."/>
            <person name="Peterson D.G."/>
            <person name="Frelichowski J.E."/>
            <person name="Scheffler J.A."/>
            <person name="Scheffler B.E."/>
            <person name="Wendel J.F."/>
        </authorList>
    </citation>
    <scope>NUCLEOTIDE SEQUENCE [LARGE SCALE GENOMIC DNA]</scope>
    <source>
        <strain evidence="1">1</strain>
        <tissue evidence="1">Leaf</tissue>
    </source>
</reference>
<evidence type="ECO:0008006" key="3">
    <source>
        <dbReference type="Google" id="ProtNLM"/>
    </source>
</evidence>
<organism evidence="1 2">
    <name type="scientific">Gossypium schwendimanii</name>
    <name type="common">Cotton</name>
    <dbReference type="NCBI Taxonomy" id="34291"/>
    <lineage>
        <taxon>Eukaryota</taxon>
        <taxon>Viridiplantae</taxon>
        <taxon>Streptophyta</taxon>
        <taxon>Embryophyta</taxon>
        <taxon>Tracheophyta</taxon>
        <taxon>Spermatophyta</taxon>
        <taxon>Magnoliopsida</taxon>
        <taxon>eudicotyledons</taxon>
        <taxon>Gunneridae</taxon>
        <taxon>Pentapetalae</taxon>
        <taxon>rosids</taxon>
        <taxon>malvids</taxon>
        <taxon>Malvales</taxon>
        <taxon>Malvaceae</taxon>
        <taxon>Malvoideae</taxon>
        <taxon>Gossypium</taxon>
    </lineage>
</organism>
<protein>
    <recommendedName>
        <fullName evidence="3">GH3 auxin-responsive promoter</fullName>
    </recommendedName>
</protein>
<accession>A0A7J9MNJ6</accession>
<proteinExistence type="predicted"/>
<comment type="caution">
    <text evidence="1">The sequence shown here is derived from an EMBL/GenBank/DDBJ whole genome shotgun (WGS) entry which is preliminary data.</text>
</comment>
<dbReference type="AlphaFoldDB" id="A0A7J9MNJ6"/>
<sequence>MQEQKYLRGFLHGQTEKQLFKKNVPIITYENLKPYVDRIANGQTSDILLAEPITGSGTSGGQPKMTPVTAQVTKNCELFRGFYESPVIK</sequence>
<keyword evidence="2" id="KW-1185">Reference proteome</keyword>
<dbReference type="EMBL" id="JABFAF010000012">
    <property type="protein sequence ID" value="MBA0872632.1"/>
    <property type="molecule type" value="Genomic_DNA"/>
</dbReference>
<dbReference type="Proteomes" id="UP000593576">
    <property type="component" value="Unassembled WGS sequence"/>
</dbReference>
<gene>
    <name evidence="1" type="ORF">Goshw_017619</name>
</gene>
<feature type="non-terminal residue" evidence="1">
    <location>
        <position position="1"/>
    </location>
</feature>
<evidence type="ECO:0000313" key="1">
    <source>
        <dbReference type="EMBL" id="MBA0872632.1"/>
    </source>
</evidence>
<dbReference type="PANTHER" id="PTHR31901">
    <property type="entry name" value="GH3 DOMAIN-CONTAINING PROTEIN"/>
    <property type="match status" value="1"/>
</dbReference>